<sequence length="311" mass="32679">MVQDDVELCDGFAAAVTQAIASKPNSPLALFTSWGSRTAQVVRLAALTGESWAPVVDRFVPPVALVLPAPEARDFARHTETLDLTVTDGKALTNFLESRGADAYVSVPNLVEHDSEDSLMGHHIMMGVRRSALFSAMADAPHPMNGSVASVTTVAHLDGLSGYTAIYPGSATSGEAIPPPAHNVLGQAGMTGPEITDLFLSDLRRSPSADPSDSGFGRPLLFQLWLAMFAMGAQLPSALGDSSPGALETALERPLSSLGLSTFPSGVLCRILPDKRLTKSTEQLLPLCVGGICSGFAATSTWPRLNELLGR</sequence>
<dbReference type="EMBL" id="VJYK02000013">
    <property type="protein sequence ID" value="MQS00789.1"/>
    <property type="molecule type" value="Genomic_DNA"/>
</dbReference>
<gene>
    <name evidence="2" type="ORF">FNX44_002600</name>
    <name evidence="1" type="ORF">H3147_10095</name>
</gene>
<dbReference type="EMBL" id="JABJXA010000045">
    <property type="protein sequence ID" value="MBB1259188.1"/>
    <property type="molecule type" value="Genomic_DNA"/>
</dbReference>
<accession>A0A5P0YQI2</accession>
<organism evidence="2 3">
    <name type="scientific">Streptomyces alkaliterrae</name>
    <dbReference type="NCBI Taxonomy" id="2213162"/>
    <lineage>
        <taxon>Bacteria</taxon>
        <taxon>Bacillati</taxon>
        <taxon>Actinomycetota</taxon>
        <taxon>Actinomycetes</taxon>
        <taxon>Kitasatosporales</taxon>
        <taxon>Streptomycetaceae</taxon>
        <taxon>Streptomyces</taxon>
    </lineage>
</organism>
<evidence type="ECO:0000313" key="4">
    <source>
        <dbReference type="Proteomes" id="UP000517765"/>
    </source>
</evidence>
<dbReference type="Proteomes" id="UP000320857">
    <property type="component" value="Unassembled WGS sequence"/>
</dbReference>
<evidence type="ECO:0000313" key="3">
    <source>
        <dbReference type="Proteomes" id="UP000320857"/>
    </source>
</evidence>
<reference evidence="1" key="3">
    <citation type="journal article" name="Syst. Appl. Microbiol.">
        <title>Streptomyces alkaliterrae sp. nov., isolated from an alkaline soil, and emended descriptions of Streptomyces alkaliphilus, Streptomyces calidiresistens and Streptomyces durbertensis.</title>
        <authorList>
            <person name="Swiecimska M."/>
            <person name="Golinska P."/>
            <person name="Nouioui I."/>
            <person name="Wypij M."/>
            <person name="Rai M."/>
            <person name="Sangal V."/>
            <person name="Goodfellow M."/>
        </authorList>
    </citation>
    <scope>NUCLEOTIDE SEQUENCE</scope>
    <source>
        <strain evidence="1">OF8</strain>
    </source>
</reference>
<keyword evidence="3" id="KW-1185">Reference proteome</keyword>
<reference evidence="4" key="2">
    <citation type="submission" date="2020-05" db="EMBL/GenBank/DDBJ databases">
        <title>Classification of alakaliphilic streptomycetes isolated from an alkaline soil next to Lonar Crater, India and a proposal for the recognition of Streptomyces alkaliterrae sp. nov.</title>
        <authorList>
            <person name="Golinska P."/>
        </authorList>
    </citation>
    <scope>NUCLEOTIDE SEQUENCE [LARGE SCALE GENOMIC DNA]</scope>
    <source>
        <strain evidence="4">OF8</strain>
    </source>
</reference>
<name>A0A5P0YQI2_9ACTN</name>
<evidence type="ECO:0000313" key="2">
    <source>
        <dbReference type="EMBL" id="MQS00789.1"/>
    </source>
</evidence>
<dbReference type="Proteomes" id="UP000517765">
    <property type="component" value="Unassembled WGS sequence"/>
</dbReference>
<reference evidence="2 3" key="1">
    <citation type="submission" date="2019-10" db="EMBL/GenBank/DDBJ databases">
        <title>Streptomyces sp. nov., a novel actinobacterium isolated from alkaline environment.</title>
        <authorList>
            <person name="Golinska P."/>
        </authorList>
    </citation>
    <scope>NUCLEOTIDE SEQUENCE [LARGE SCALE GENOMIC DNA]</scope>
    <source>
        <strain evidence="2 3">OF1</strain>
    </source>
</reference>
<comment type="caution">
    <text evidence="2">The sequence shown here is derived from an EMBL/GenBank/DDBJ whole genome shotgun (WGS) entry which is preliminary data.</text>
</comment>
<protein>
    <submittedName>
        <fullName evidence="2">Uncharacterized protein</fullName>
    </submittedName>
</protein>
<dbReference type="AlphaFoldDB" id="A0A5P0YQI2"/>
<proteinExistence type="predicted"/>
<evidence type="ECO:0000313" key="1">
    <source>
        <dbReference type="EMBL" id="MBB1259188.1"/>
    </source>
</evidence>